<dbReference type="SUPFAM" id="SSF54999">
    <property type="entry name" value="Ribosomal protein S10"/>
    <property type="match status" value="1"/>
</dbReference>
<gene>
    <name evidence="4" type="primary">rps10</name>
    <name evidence="6" type="ORF">SAMN04487945_1086</name>
</gene>
<keyword evidence="3 4" id="KW-0687">Ribonucleoprotein</keyword>
<dbReference type="Pfam" id="PF00338">
    <property type="entry name" value="Ribosomal_S10"/>
    <property type="match status" value="1"/>
</dbReference>
<dbReference type="HAMAP" id="MF_00508">
    <property type="entry name" value="Ribosomal_uS10"/>
    <property type="match status" value="1"/>
</dbReference>
<dbReference type="GO" id="GO:1990904">
    <property type="term" value="C:ribonucleoprotein complex"/>
    <property type="evidence" value="ECO:0007669"/>
    <property type="project" value="UniProtKB-KW"/>
</dbReference>
<dbReference type="InterPro" id="IPR036838">
    <property type="entry name" value="Ribosomal_uS10_dom_sf"/>
</dbReference>
<keyword evidence="7" id="KW-1185">Reference proteome</keyword>
<feature type="domain" description="Small ribosomal subunit protein uS10" evidence="5">
    <location>
        <begin position="6"/>
        <end position="100"/>
    </location>
</feature>
<dbReference type="RefSeq" id="WP_089668341.1">
    <property type="nucleotide sequence ID" value="NZ_FOJA01000001.1"/>
</dbReference>
<comment type="subunit">
    <text evidence="4">Part of the 30S ribosomal subunit.</text>
</comment>
<evidence type="ECO:0000313" key="6">
    <source>
        <dbReference type="EMBL" id="SEW04074.1"/>
    </source>
</evidence>
<proteinExistence type="inferred from homology"/>
<protein>
    <recommendedName>
        <fullName evidence="4">Small ribosomal subunit protein uS10</fullName>
    </recommendedName>
</protein>
<dbReference type="GO" id="GO:0000049">
    <property type="term" value="F:tRNA binding"/>
    <property type="evidence" value="ECO:0007669"/>
    <property type="project" value="UniProtKB-UniRule"/>
</dbReference>
<comment type="function">
    <text evidence="4">Involved in the binding of tRNA to the ribosomes.</text>
</comment>
<evidence type="ECO:0000256" key="2">
    <source>
        <dbReference type="ARBA" id="ARBA00022980"/>
    </source>
</evidence>
<dbReference type="OrthoDB" id="333791at2157"/>
<evidence type="ECO:0000256" key="1">
    <source>
        <dbReference type="ARBA" id="ARBA00007102"/>
    </source>
</evidence>
<dbReference type="InterPro" id="IPR027486">
    <property type="entry name" value="Ribosomal_uS10_dom"/>
</dbReference>
<dbReference type="GO" id="GO:0003735">
    <property type="term" value="F:structural constituent of ribosome"/>
    <property type="evidence" value="ECO:0007669"/>
    <property type="project" value="InterPro"/>
</dbReference>
<dbReference type="Gene3D" id="3.30.70.600">
    <property type="entry name" value="Ribosomal protein S10 domain"/>
    <property type="match status" value="1"/>
</dbReference>
<accession>A0A1I0NRN4</accession>
<keyword evidence="2 4" id="KW-0689">Ribosomal protein</keyword>
<dbReference type="SMART" id="SM01403">
    <property type="entry name" value="Ribosomal_S10"/>
    <property type="match status" value="1"/>
</dbReference>
<name>A0A1I0NRN4_9EURY</name>
<dbReference type="EMBL" id="FOJA01000001">
    <property type="protein sequence ID" value="SEW04074.1"/>
    <property type="molecule type" value="Genomic_DNA"/>
</dbReference>
<evidence type="ECO:0000256" key="3">
    <source>
        <dbReference type="ARBA" id="ARBA00023274"/>
    </source>
</evidence>
<dbReference type="Proteomes" id="UP000198518">
    <property type="component" value="Unassembled WGS sequence"/>
</dbReference>
<sequence>MTFVTKLSLESGDRAALDAVVSDIKETCRRKGAQLKGPHSDAPAEIRVPLYARLGGDPEEKTNDWHYTVYRRRVALHGHDDLARTIMERDFPSSVHVEAEVERIEPLGSSV</sequence>
<reference evidence="6 7" key="1">
    <citation type="submission" date="2016-10" db="EMBL/GenBank/DDBJ databases">
        <authorList>
            <person name="de Groot N.N."/>
        </authorList>
    </citation>
    <scope>NUCLEOTIDE SEQUENCE [LARGE SCALE GENOMIC DNA]</scope>
    <source>
        <strain evidence="6 7">CGMCC 1.5337</strain>
    </source>
</reference>
<evidence type="ECO:0000256" key="4">
    <source>
        <dbReference type="HAMAP-Rule" id="MF_00508"/>
    </source>
</evidence>
<organism evidence="6 7">
    <name type="scientific">Halobacterium jilantaiense</name>
    <dbReference type="NCBI Taxonomy" id="355548"/>
    <lineage>
        <taxon>Archaea</taxon>
        <taxon>Methanobacteriati</taxon>
        <taxon>Methanobacteriota</taxon>
        <taxon>Stenosarchaea group</taxon>
        <taxon>Halobacteria</taxon>
        <taxon>Halobacteriales</taxon>
        <taxon>Halobacteriaceae</taxon>
        <taxon>Halobacterium</taxon>
    </lineage>
</organism>
<dbReference type="STRING" id="355548.SAMN04487945_1086"/>
<comment type="similarity">
    <text evidence="1 4">Belongs to the universal ribosomal protein uS10 family.</text>
</comment>
<dbReference type="GO" id="GO:0006412">
    <property type="term" value="P:translation"/>
    <property type="evidence" value="ECO:0007669"/>
    <property type="project" value="UniProtKB-UniRule"/>
</dbReference>
<dbReference type="InterPro" id="IPR001848">
    <property type="entry name" value="Ribosomal_uS10"/>
</dbReference>
<evidence type="ECO:0000313" key="7">
    <source>
        <dbReference type="Proteomes" id="UP000198518"/>
    </source>
</evidence>
<dbReference type="GO" id="GO:0005840">
    <property type="term" value="C:ribosome"/>
    <property type="evidence" value="ECO:0007669"/>
    <property type="project" value="UniProtKB-KW"/>
</dbReference>
<dbReference type="AlphaFoldDB" id="A0A1I0NRN4"/>
<evidence type="ECO:0000259" key="5">
    <source>
        <dbReference type="SMART" id="SM01403"/>
    </source>
</evidence>